<feature type="non-terminal residue" evidence="1">
    <location>
        <position position="1"/>
    </location>
</feature>
<gene>
    <name evidence="1" type="ORF">LEA_14628</name>
</gene>
<name>K1SGX9_9ZZZZ</name>
<evidence type="ECO:0008006" key="2">
    <source>
        <dbReference type="Google" id="ProtNLM"/>
    </source>
</evidence>
<protein>
    <recommendedName>
        <fullName evidence="2">XRE family transcriptional regulator</fullName>
    </recommendedName>
</protein>
<dbReference type="AlphaFoldDB" id="K1SGX9"/>
<proteinExistence type="predicted"/>
<comment type="caution">
    <text evidence="1">The sequence shown here is derived from an EMBL/GenBank/DDBJ whole genome shotgun (WGS) entry which is preliminary data.</text>
</comment>
<reference evidence="1" key="1">
    <citation type="journal article" date="2013" name="Environ. Microbiol.">
        <title>Microbiota from the distal guts of lean and obese adolescents exhibit partial functional redundancy besides clear differences in community structure.</title>
        <authorList>
            <person name="Ferrer M."/>
            <person name="Ruiz A."/>
            <person name="Lanza F."/>
            <person name="Haange S.B."/>
            <person name="Oberbach A."/>
            <person name="Till H."/>
            <person name="Bargiela R."/>
            <person name="Campoy C."/>
            <person name="Segura M.T."/>
            <person name="Richter M."/>
            <person name="von Bergen M."/>
            <person name="Seifert J."/>
            <person name="Suarez A."/>
        </authorList>
    </citation>
    <scope>NUCLEOTIDE SEQUENCE</scope>
</reference>
<sequence length="116" mass="12781">QTYMTGQKIKDILRSEGITIADVARMLGHNGDQRLHSALKSEDVKSGLIEDIARVTNKSVCYFYEGSGNTVATDHGIAVSGDSNQINALSEKFIALLEKKDEQMDRLIGIIEKNNK</sequence>
<evidence type="ECO:0000313" key="1">
    <source>
        <dbReference type="EMBL" id="EKC56858.1"/>
    </source>
</evidence>
<dbReference type="EMBL" id="AJWY01009963">
    <property type="protein sequence ID" value="EKC56858.1"/>
    <property type="molecule type" value="Genomic_DNA"/>
</dbReference>
<organism evidence="1">
    <name type="scientific">human gut metagenome</name>
    <dbReference type="NCBI Taxonomy" id="408170"/>
    <lineage>
        <taxon>unclassified sequences</taxon>
        <taxon>metagenomes</taxon>
        <taxon>organismal metagenomes</taxon>
    </lineage>
</organism>
<accession>K1SGX9</accession>